<comment type="caution">
    <text evidence="11">The sequence shown here is derived from an EMBL/GenBank/DDBJ whole genome shotgun (WGS) entry which is preliminary data.</text>
</comment>
<keyword evidence="5" id="KW-0067">ATP-binding</keyword>
<dbReference type="GO" id="GO:0005524">
    <property type="term" value="F:ATP binding"/>
    <property type="evidence" value="ECO:0007669"/>
    <property type="project" value="UniProtKB-KW"/>
</dbReference>
<feature type="transmembrane region" description="Helical" evidence="9">
    <location>
        <begin position="1190"/>
        <end position="1212"/>
    </location>
</feature>
<dbReference type="PROSITE" id="PS50893">
    <property type="entry name" value="ABC_TRANSPORTER_2"/>
    <property type="match status" value="2"/>
</dbReference>
<protein>
    <recommendedName>
        <fullName evidence="10">ABC transporter domain-containing protein</fullName>
    </recommendedName>
</protein>
<dbReference type="InterPro" id="IPR027417">
    <property type="entry name" value="P-loop_NTPase"/>
</dbReference>
<feature type="compositionally biased region" description="Basic and acidic residues" evidence="8">
    <location>
        <begin position="26"/>
        <end position="41"/>
    </location>
</feature>
<dbReference type="Pfam" id="PF00005">
    <property type="entry name" value="ABC_tran"/>
    <property type="match status" value="2"/>
</dbReference>
<feature type="transmembrane region" description="Helical" evidence="9">
    <location>
        <begin position="1276"/>
        <end position="1297"/>
    </location>
</feature>
<keyword evidence="7 9" id="KW-0472">Membrane</keyword>
<evidence type="ECO:0000313" key="12">
    <source>
        <dbReference type="Proteomes" id="UP001345827"/>
    </source>
</evidence>
<dbReference type="Gene3D" id="3.40.50.300">
    <property type="entry name" value="P-loop containing nucleotide triphosphate hydrolases"/>
    <property type="match status" value="2"/>
</dbReference>
<sequence>MAVEKVPDEFLSPAKARSSSNAPSDTVERESSAEHTRERKNQLVDVRLRNVSVKVDPAVGSAFSSVDAFKARILRSKMKPPIKDILHDVSADLPSQSLTAIVGASGSGKTSLLNVIARRTKDQKFQQFGSVTYEIPAGTSAQDNAFLKVGMAYVLQQDVLLPSLTVRETLRYAADLRLSTTRTKAERHAMVETVINELGLTKCADTRIGDNVHKGCSGGEKRRTSIGVQLLADQAVLILDEPTTGLDAASAIQVVQTLKSLAHRGKTVIMTIHQPRSEIWRLVDNLILLSRGAPVYSGPTDECLQYFEKIGHKMPPFFNPFDFVIDLAAVDLRSHESERTSLLRVQELQEAWRTNSKDFIDDTKDWSAGKTFDGKQVARSENAIHEIFQETLVHIRRTFVVTCRDRLGLLASMVESLSMGIMSGWIFYQLGSDLAGIRSREGAMYSACALQGYLILLFETYRLTIDIEVYDRERTEGVIKPISFILSRRFARFPLEDLPVPFFYSVIYYFMAGFRADAGQFFTFFAIQLLLHLIAVNLATVCVGLNRQFMIASLIANLTFTLQSMGCGFFINTKSIAVWLRWIKWTAYVFYSFGALCTNEFQGHFYDCPSPGGPSDPACKEYTGAYILASLNLPTDWLWRPITVLLGFMLFFFVLSGVVLQVLTTEVEMAKQHESETSYTAESLQIASRPGDENRTITVTLDHFGLEVEMQRLFKGKLTKRIFHPISTIFEPGVLNVILGPSGSGKSSCLNAMARRLYNSTTTKYYSSGQMFLNNATATDDVITSICSYVPQDDSGLLSSLTVRETLHFAARLRLPSFMTHEQKTQRAERVLLQLGLKDCANTLIGNDLVKGISGGEKRRVSIGIQILTDPRVLLLDEPTSGLDAFTAFSIIEVLKGLADEGRTIIFSIHQPRSDMFKQFGGVLLLAKGGDVVYAGKVVDMLPHFAQLGHSCPESANPADFALDLVSTGAPESLQQKRIGVADNSPSQTKETTTIADPSPNPPTPSKEITHLALPATLGVYTRRQLPFRHAFPILIQRGIINLRRQPNLLTGRITQLVGLGIVLAAFFSPLRHDYYSVQTRVGYIQAMSSMFFVGMLNSIAMYPSERDIYYHESLRDNTYPLSAFYVYYLTLEVPMEIVASLLFAVLTVFAAELPYTPGLFFLMAYSAFCVVSCGESFGILFLTMFSHTGLAVSVMSVVLSISIHLAGVLSIDIDGFLQAVNHISPIKWQVGALLSYSLRGITFTCTDAQRLANGECPISSGEQVLDLYRLDVDTAAYALALGGVTIGYRVLGYLGLMVKRVDWKALVTKWNGRKSKA</sequence>
<feature type="transmembrane region" description="Helical" evidence="9">
    <location>
        <begin position="1083"/>
        <end position="1104"/>
    </location>
</feature>
<feature type="transmembrane region" description="Helical" evidence="9">
    <location>
        <begin position="1163"/>
        <end position="1183"/>
    </location>
</feature>
<gene>
    <name evidence="11" type="ORF">LTR25_010352</name>
</gene>
<feature type="region of interest" description="Disordered" evidence="8">
    <location>
        <begin position="980"/>
        <end position="1005"/>
    </location>
</feature>
<dbReference type="PANTHER" id="PTHR48041:SF119">
    <property type="entry name" value="ROA1P"/>
    <property type="match status" value="1"/>
</dbReference>
<evidence type="ECO:0000256" key="2">
    <source>
        <dbReference type="ARBA" id="ARBA00022448"/>
    </source>
</evidence>
<evidence type="ECO:0000256" key="7">
    <source>
        <dbReference type="ARBA" id="ARBA00023136"/>
    </source>
</evidence>
<feature type="transmembrane region" description="Helical" evidence="9">
    <location>
        <begin position="1054"/>
        <end position="1071"/>
    </location>
</feature>
<evidence type="ECO:0000256" key="9">
    <source>
        <dbReference type="SAM" id="Phobius"/>
    </source>
</evidence>
<dbReference type="PANTHER" id="PTHR48041">
    <property type="entry name" value="ABC TRANSPORTER G FAMILY MEMBER 28"/>
    <property type="match status" value="1"/>
</dbReference>
<dbReference type="InterPro" id="IPR013525">
    <property type="entry name" value="ABC2_TM"/>
</dbReference>
<evidence type="ECO:0000256" key="6">
    <source>
        <dbReference type="ARBA" id="ARBA00022989"/>
    </source>
</evidence>
<feature type="transmembrane region" description="Helical" evidence="9">
    <location>
        <begin position="498"/>
        <end position="516"/>
    </location>
</feature>
<organism evidence="11 12">
    <name type="scientific">Vermiconidia calcicola</name>
    <dbReference type="NCBI Taxonomy" id="1690605"/>
    <lineage>
        <taxon>Eukaryota</taxon>
        <taxon>Fungi</taxon>
        <taxon>Dikarya</taxon>
        <taxon>Ascomycota</taxon>
        <taxon>Pezizomycotina</taxon>
        <taxon>Dothideomycetes</taxon>
        <taxon>Dothideomycetidae</taxon>
        <taxon>Mycosphaerellales</taxon>
        <taxon>Extremaceae</taxon>
        <taxon>Vermiconidia</taxon>
    </lineage>
</organism>
<feature type="domain" description="ABC transporter" evidence="10">
    <location>
        <begin position="63"/>
        <end position="316"/>
    </location>
</feature>
<dbReference type="InterPro" id="IPR003439">
    <property type="entry name" value="ABC_transporter-like_ATP-bd"/>
</dbReference>
<feature type="compositionally biased region" description="Polar residues" evidence="8">
    <location>
        <begin position="984"/>
        <end position="996"/>
    </location>
</feature>
<dbReference type="PROSITE" id="PS00211">
    <property type="entry name" value="ABC_TRANSPORTER_1"/>
    <property type="match status" value="1"/>
</dbReference>
<dbReference type="SUPFAM" id="SSF52540">
    <property type="entry name" value="P-loop containing nucleoside triphosphate hydrolases"/>
    <property type="match status" value="2"/>
</dbReference>
<proteinExistence type="predicted"/>
<dbReference type="InterPro" id="IPR017871">
    <property type="entry name" value="ABC_transporter-like_CS"/>
</dbReference>
<name>A0AAV9PVG3_9PEZI</name>
<keyword evidence="12" id="KW-1185">Reference proteome</keyword>
<keyword evidence="4" id="KW-0547">Nucleotide-binding</keyword>
<feature type="transmembrane region" description="Helical" evidence="9">
    <location>
        <begin position="1125"/>
        <end position="1151"/>
    </location>
</feature>
<dbReference type="GO" id="GO:0016020">
    <property type="term" value="C:membrane"/>
    <property type="evidence" value="ECO:0007669"/>
    <property type="project" value="UniProtKB-SubCell"/>
</dbReference>
<dbReference type="Pfam" id="PF19055">
    <property type="entry name" value="ABC2_membrane_7"/>
    <property type="match status" value="2"/>
</dbReference>
<evidence type="ECO:0000256" key="3">
    <source>
        <dbReference type="ARBA" id="ARBA00022692"/>
    </source>
</evidence>
<evidence type="ECO:0000256" key="1">
    <source>
        <dbReference type="ARBA" id="ARBA00004141"/>
    </source>
</evidence>
<dbReference type="InterPro" id="IPR003593">
    <property type="entry name" value="AAA+_ATPase"/>
</dbReference>
<feature type="transmembrane region" description="Helical" evidence="9">
    <location>
        <begin position="549"/>
        <end position="571"/>
    </location>
</feature>
<keyword evidence="3 9" id="KW-0812">Transmembrane</keyword>
<dbReference type="EMBL" id="JAXLQG010000025">
    <property type="protein sequence ID" value="KAK5528739.1"/>
    <property type="molecule type" value="Genomic_DNA"/>
</dbReference>
<keyword evidence="2" id="KW-0813">Transport</keyword>
<comment type="subcellular location">
    <subcellularLocation>
        <location evidence="1">Membrane</location>
        <topology evidence="1">Multi-pass membrane protein</topology>
    </subcellularLocation>
</comment>
<evidence type="ECO:0000313" key="11">
    <source>
        <dbReference type="EMBL" id="KAK5528739.1"/>
    </source>
</evidence>
<reference evidence="11 12" key="1">
    <citation type="submission" date="2023-06" db="EMBL/GenBank/DDBJ databases">
        <title>Black Yeasts Isolated from many extreme environments.</title>
        <authorList>
            <person name="Coleine C."/>
            <person name="Stajich J.E."/>
            <person name="Selbmann L."/>
        </authorList>
    </citation>
    <scope>NUCLEOTIDE SEQUENCE [LARGE SCALE GENOMIC DNA]</scope>
    <source>
        <strain evidence="11 12">CCFEE 5887</strain>
    </source>
</reference>
<dbReference type="InterPro" id="IPR050352">
    <property type="entry name" value="ABCG_transporters"/>
</dbReference>
<dbReference type="GO" id="GO:0016887">
    <property type="term" value="F:ATP hydrolysis activity"/>
    <property type="evidence" value="ECO:0007669"/>
    <property type="project" value="InterPro"/>
</dbReference>
<feature type="domain" description="ABC transporter" evidence="10">
    <location>
        <begin position="708"/>
        <end position="954"/>
    </location>
</feature>
<accession>A0AAV9PVG3</accession>
<dbReference type="Proteomes" id="UP001345827">
    <property type="component" value="Unassembled WGS sequence"/>
</dbReference>
<dbReference type="InterPro" id="IPR043926">
    <property type="entry name" value="ABCG_dom"/>
</dbReference>
<dbReference type="SMART" id="SM00382">
    <property type="entry name" value="AAA"/>
    <property type="match status" value="2"/>
</dbReference>
<keyword evidence="6 9" id="KW-1133">Transmembrane helix</keyword>
<dbReference type="GO" id="GO:0140359">
    <property type="term" value="F:ABC-type transporter activity"/>
    <property type="evidence" value="ECO:0007669"/>
    <property type="project" value="InterPro"/>
</dbReference>
<evidence type="ECO:0000256" key="5">
    <source>
        <dbReference type="ARBA" id="ARBA00022840"/>
    </source>
</evidence>
<evidence type="ECO:0000259" key="10">
    <source>
        <dbReference type="PROSITE" id="PS50893"/>
    </source>
</evidence>
<dbReference type="Pfam" id="PF01061">
    <property type="entry name" value="ABC2_membrane"/>
    <property type="match status" value="2"/>
</dbReference>
<feature type="transmembrane region" description="Helical" evidence="9">
    <location>
        <begin position="642"/>
        <end position="663"/>
    </location>
</feature>
<feature type="region of interest" description="Disordered" evidence="8">
    <location>
        <begin position="1"/>
        <end position="41"/>
    </location>
</feature>
<feature type="transmembrane region" description="Helical" evidence="9">
    <location>
        <begin position="522"/>
        <end position="542"/>
    </location>
</feature>
<evidence type="ECO:0000256" key="4">
    <source>
        <dbReference type="ARBA" id="ARBA00022741"/>
    </source>
</evidence>
<evidence type="ECO:0000256" key="8">
    <source>
        <dbReference type="SAM" id="MobiDB-lite"/>
    </source>
</evidence>